<feature type="domain" description="Protein kinase" evidence="16">
    <location>
        <begin position="81"/>
        <end position="504"/>
    </location>
</feature>
<keyword evidence="10 15" id="KW-0067">ATP-binding</keyword>
<evidence type="ECO:0000256" key="8">
    <source>
        <dbReference type="ARBA" id="ARBA00022741"/>
    </source>
</evidence>
<dbReference type="PROSITE" id="PS50011">
    <property type="entry name" value="PROTEIN_KINASE_DOM"/>
    <property type="match status" value="1"/>
</dbReference>
<organism evidence="17 18">
    <name type="scientific">Apiospora arundinis</name>
    <dbReference type="NCBI Taxonomy" id="335852"/>
    <lineage>
        <taxon>Eukaryota</taxon>
        <taxon>Fungi</taxon>
        <taxon>Dikarya</taxon>
        <taxon>Ascomycota</taxon>
        <taxon>Pezizomycotina</taxon>
        <taxon>Sordariomycetes</taxon>
        <taxon>Xylariomycetidae</taxon>
        <taxon>Amphisphaeriales</taxon>
        <taxon>Apiosporaceae</taxon>
        <taxon>Apiospora</taxon>
    </lineage>
</organism>
<evidence type="ECO:0000256" key="1">
    <source>
        <dbReference type="ARBA" id="ARBA00003747"/>
    </source>
</evidence>
<keyword evidence="6" id="KW-0723">Serine/threonine-protein kinase</keyword>
<dbReference type="Proteomes" id="UP001390339">
    <property type="component" value="Unassembled WGS sequence"/>
</dbReference>
<evidence type="ECO:0000256" key="6">
    <source>
        <dbReference type="ARBA" id="ARBA00022527"/>
    </source>
</evidence>
<dbReference type="InterPro" id="IPR051334">
    <property type="entry name" value="SRPK"/>
</dbReference>
<keyword evidence="9" id="KW-0418">Kinase</keyword>
<evidence type="ECO:0000256" key="15">
    <source>
        <dbReference type="PROSITE-ProRule" id="PRU10141"/>
    </source>
</evidence>
<keyword evidence="8 15" id="KW-0547">Nucleotide-binding</keyword>
<protein>
    <recommendedName>
        <fullName evidence="5">EKC/KEOPS complex subunit BUD32</fullName>
        <ecNumber evidence="3">2.7.11.1</ecNumber>
    </recommendedName>
    <alternativeName>
        <fullName evidence="11 12">Atypical Serine/threonine protein kinase BUD32</fullName>
    </alternativeName>
    <alternativeName>
        <fullName evidence="4">EKC/KEOPS complex subunit bud32</fullName>
    </alternativeName>
</protein>
<evidence type="ECO:0000313" key="18">
    <source>
        <dbReference type="Proteomes" id="UP001390339"/>
    </source>
</evidence>
<dbReference type="SMART" id="SM00220">
    <property type="entry name" value="S_TKc"/>
    <property type="match status" value="1"/>
</dbReference>
<evidence type="ECO:0000256" key="7">
    <source>
        <dbReference type="ARBA" id="ARBA00022679"/>
    </source>
</evidence>
<evidence type="ECO:0000256" key="11">
    <source>
        <dbReference type="ARBA" id="ARBA00030980"/>
    </source>
</evidence>
<keyword evidence="18" id="KW-1185">Reference proteome</keyword>
<dbReference type="EC" id="2.7.11.1" evidence="3"/>
<dbReference type="InterPro" id="IPR017441">
    <property type="entry name" value="Protein_kinase_ATP_BS"/>
</dbReference>
<comment type="catalytic activity">
    <reaction evidence="13">
        <text>L-threonyl-[protein] + ATP = O-phospho-L-threonyl-[protein] + ADP + H(+)</text>
        <dbReference type="Rhea" id="RHEA:46608"/>
        <dbReference type="Rhea" id="RHEA-COMP:11060"/>
        <dbReference type="Rhea" id="RHEA-COMP:11605"/>
        <dbReference type="ChEBI" id="CHEBI:15378"/>
        <dbReference type="ChEBI" id="CHEBI:30013"/>
        <dbReference type="ChEBI" id="CHEBI:30616"/>
        <dbReference type="ChEBI" id="CHEBI:61977"/>
        <dbReference type="ChEBI" id="CHEBI:456216"/>
        <dbReference type="EC" id="2.7.11.1"/>
    </reaction>
</comment>
<gene>
    <name evidence="17" type="ORF">PGQ11_012525</name>
</gene>
<evidence type="ECO:0000256" key="9">
    <source>
        <dbReference type="ARBA" id="ARBA00022777"/>
    </source>
</evidence>
<dbReference type="PANTHER" id="PTHR47634:SF9">
    <property type="entry name" value="PROTEIN KINASE DOMAIN-CONTAINING PROTEIN-RELATED"/>
    <property type="match status" value="1"/>
</dbReference>
<proteinExistence type="predicted"/>
<comment type="caution">
    <text evidence="17">The sequence shown here is derived from an EMBL/GenBank/DDBJ whole genome shotgun (WGS) entry which is preliminary data.</text>
</comment>
<evidence type="ECO:0000256" key="4">
    <source>
        <dbReference type="ARBA" id="ARBA00013948"/>
    </source>
</evidence>
<dbReference type="Gene3D" id="1.10.510.10">
    <property type="entry name" value="Transferase(Phosphotransferase) domain 1"/>
    <property type="match status" value="1"/>
</dbReference>
<dbReference type="PROSITE" id="PS00109">
    <property type="entry name" value="PROTEIN_KINASE_TYR"/>
    <property type="match status" value="1"/>
</dbReference>
<dbReference type="InterPro" id="IPR011009">
    <property type="entry name" value="Kinase-like_dom_sf"/>
</dbReference>
<evidence type="ECO:0000256" key="2">
    <source>
        <dbReference type="ARBA" id="ARBA00011534"/>
    </source>
</evidence>
<comment type="subunit">
    <text evidence="2">Component of the EKC/KEOPS complex composed of at least BUD32, CGI121, GON7, KAE1 and PCC1; the whole complex dimerizes.</text>
</comment>
<evidence type="ECO:0000256" key="12">
    <source>
        <dbReference type="ARBA" id="ARBA00033194"/>
    </source>
</evidence>
<dbReference type="Gene3D" id="3.30.200.20">
    <property type="entry name" value="Phosphorylase Kinase, domain 1"/>
    <property type="match status" value="1"/>
</dbReference>
<evidence type="ECO:0000256" key="5">
    <source>
        <dbReference type="ARBA" id="ARBA00019973"/>
    </source>
</evidence>
<name>A0ABR2I2K8_9PEZI</name>
<evidence type="ECO:0000256" key="10">
    <source>
        <dbReference type="ARBA" id="ARBA00022840"/>
    </source>
</evidence>
<dbReference type="PROSITE" id="PS00107">
    <property type="entry name" value="PROTEIN_KINASE_ATP"/>
    <property type="match status" value="1"/>
</dbReference>
<dbReference type="InterPro" id="IPR008266">
    <property type="entry name" value="Tyr_kinase_AS"/>
</dbReference>
<feature type="binding site" evidence="15">
    <location>
        <position position="110"/>
    </location>
    <ligand>
        <name>ATP</name>
        <dbReference type="ChEBI" id="CHEBI:30616"/>
    </ligand>
</feature>
<evidence type="ECO:0000313" key="17">
    <source>
        <dbReference type="EMBL" id="KAK8856613.1"/>
    </source>
</evidence>
<keyword evidence="7" id="KW-0808">Transferase</keyword>
<evidence type="ECO:0000259" key="16">
    <source>
        <dbReference type="PROSITE" id="PS50011"/>
    </source>
</evidence>
<dbReference type="SUPFAM" id="SSF56112">
    <property type="entry name" value="Protein kinase-like (PK-like)"/>
    <property type="match status" value="1"/>
</dbReference>
<accession>A0ABR2I2K8</accession>
<comment type="catalytic activity">
    <reaction evidence="14">
        <text>L-seryl-[protein] + ATP = O-phospho-L-seryl-[protein] + ADP + H(+)</text>
        <dbReference type="Rhea" id="RHEA:17989"/>
        <dbReference type="Rhea" id="RHEA-COMP:9863"/>
        <dbReference type="Rhea" id="RHEA-COMP:11604"/>
        <dbReference type="ChEBI" id="CHEBI:15378"/>
        <dbReference type="ChEBI" id="CHEBI:29999"/>
        <dbReference type="ChEBI" id="CHEBI:30616"/>
        <dbReference type="ChEBI" id="CHEBI:83421"/>
        <dbReference type="ChEBI" id="CHEBI:456216"/>
        <dbReference type="EC" id="2.7.11.1"/>
    </reaction>
</comment>
<comment type="function">
    <text evidence="1">Component of the EKC/KEOPS complex that is required for the formation of a threonylcarbamoyl group on adenosine at position 37 (t(6)A37) in tRNAs that read codons beginning with adenine. The complex is probably involved in the transfer of the threonylcarbamoyl moiety of threonylcarbamoyl-AMP (TC-AMP) to the N6 group of A37. BUD32 has ATPase activity in the context of the EKC/KEOPS complex and likely plays a supporting role to the catalytic subunit KAE1. The EKC/KEOPS complex also promotes both telomere uncapping and telomere elongation. The complex is required for efficient recruitment of transcriptional coactivators.</text>
</comment>
<reference evidence="17 18" key="1">
    <citation type="journal article" date="2024" name="IMA Fungus">
        <title>Apiospora arundinis, a panoply of carbohydrate-active enzymes and secondary metabolites.</title>
        <authorList>
            <person name="Sorensen T."/>
            <person name="Petersen C."/>
            <person name="Muurmann A.T."/>
            <person name="Christiansen J.V."/>
            <person name="Brundto M.L."/>
            <person name="Overgaard C.K."/>
            <person name="Boysen A.T."/>
            <person name="Wollenberg R.D."/>
            <person name="Larsen T.O."/>
            <person name="Sorensen J.L."/>
            <person name="Nielsen K.L."/>
            <person name="Sondergaard T.E."/>
        </authorList>
    </citation>
    <scope>NUCLEOTIDE SEQUENCE [LARGE SCALE GENOMIC DNA]</scope>
    <source>
        <strain evidence="17 18">AAU 773</strain>
    </source>
</reference>
<sequence>MFETHLVPAELLRSIGELYPMGELKDPEVLATVKLEMPGPPQKYHVSRDLSEESKVEDAERYEPGGFHPVEIGDRFGGGRFRVAHKLGYGGFATVWLCRDEQKGRWCALKIMAADSSSEEGGDLKVMERFREKGIDWQEAAAHHVALPEEHFWIEGPNGRHLGLVTSLLGPPLSYWLGDDMCERSFEAMPDFCRQMTEGLRFLHDNGVCHGDFRPGNMLLKIRNIDCMSEEVICDLLDGPDNVYFRHLCEETLPHAPEHLVKRAWWGDAMKRGIVLDEIAIVDFGEAFLEGHPPKLSGIPRVYASPEVIFKQRHSAASDVWALGASIMEVYGGSMFAEPLFRATTLLEDYLGPLPLKYRGEFEKQRREHLTDLRGHEDMCERNLLKQGLGEYVDKKKTEPSQWVLSEAQCTDPSHPVTYSSISQLQDSNKKALLKAGYDHPFALRLSSLNFGTFTGQNPRHNENFHWYLTRDEVLALTDLAVKIFRYDADERPTPVQILEHPSLKLEGKVTLSVS</sequence>
<dbReference type="InterPro" id="IPR000719">
    <property type="entry name" value="Prot_kinase_dom"/>
</dbReference>
<dbReference type="EMBL" id="JAPCWZ010000007">
    <property type="protein sequence ID" value="KAK8856613.1"/>
    <property type="molecule type" value="Genomic_DNA"/>
</dbReference>
<dbReference type="PANTHER" id="PTHR47634">
    <property type="entry name" value="PROTEIN KINASE DOMAIN-CONTAINING PROTEIN-RELATED"/>
    <property type="match status" value="1"/>
</dbReference>
<evidence type="ECO:0000256" key="3">
    <source>
        <dbReference type="ARBA" id="ARBA00012513"/>
    </source>
</evidence>
<evidence type="ECO:0000256" key="13">
    <source>
        <dbReference type="ARBA" id="ARBA00047899"/>
    </source>
</evidence>
<evidence type="ECO:0000256" key="14">
    <source>
        <dbReference type="ARBA" id="ARBA00048679"/>
    </source>
</evidence>
<dbReference type="Pfam" id="PF00069">
    <property type="entry name" value="Pkinase"/>
    <property type="match status" value="1"/>
</dbReference>